<dbReference type="SMART" id="SM00796">
    <property type="entry name" value="AHS1"/>
    <property type="match status" value="1"/>
</dbReference>
<dbReference type="OrthoDB" id="9778567at2"/>
<evidence type="ECO:0000313" key="5">
    <source>
        <dbReference type="EMBL" id="TWI54808.1"/>
    </source>
</evidence>
<accession>A0A562QDI1</accession>
<evidence type="ECO:0000256" key="1">
    <source>
        <dbReference type="ARBA" id="ARBA00022741"/>
    </source>
</evidence>
<dbReference type="RefSeq" id="WP_145140710.1">
    <property type="nucleotide sequence ID" value="NZ_VLKY01000005.1"/>
</dbReference>
<evidence type="ECO:0000256" key="3">
    <source>
        <dbReference type="ARBA" id="ARBA00022840"/>
    </source>
</evidence>
<dbReference type="PANTHER" id="PTHR34698">
    <property type="entry name" value="5-OXOPROLINASE SUBUNIT B"/>
    <property type="match status" value="1"/>
</dbReference>
<dbReference type="Gene3D" id="3.30.1360.40">
    <property type="match status" value="1"/>
</dbReference>
<dbReference type="GO" id="GO:0016787">
    <property type="term" value="F:hydrolase activity"/>
    <property type="evidence" value="ECO:0007669"/>
    <property type="project" value="UniProtKB-KW"/>
</dbReference>
<dbReference type="InterPro" id="IPR029000">
    <property type="entry name" value="Cyclophilin-like_dom_sf"/>
</dbReference>
<name>A0A562QDI1_9PSED</name>
<protein>
    <submittedName>
        <fullName evidence="5">KipI family sensor histidine kinase inhibitor</fullName>
    </submittedName>
</protein>
<dbReference type="Proteomes" id="UP000316905">
    <property type="component" value="Unassembled WGS sequence"/>
</dbReference>
<dbReference type="AlphaFoldDB" id="A0A562QDI1"/>
<keyword evidence="3" id="KW-0067">ATP-binding</keyword>
<sequence>MIRIEPFGAEALMLTLADTPKERLPGRIAQLADNLSQALGDALIDLVPGWTTLLIHYDVMQYSLSEIQARVMPVIEDWHQESDDLERVARLHEIPVWYAGPDLESVAKACSLAVEQVIDLHSRREYRVGAIGFAPGFPYLGELDERLVLPRLASPRVRVEAGSVAIAERQTAIYPQASPGGWHVLGFSAWRLFDPQAEPPCPLAAGDRVRFIAVDEATYRAEGGQAAWD</sequence>
<proteinExistence type="predicted"/>
<dbReference type="EMBL" id="VLKY01000005">
    <property type="protein sequence ID" value="TWI54808.1"/>
    <property type="molecule type" value="Genomic_DNA"/>
</dbReference>
<evidence type="ECO:0000259" key="4">
    <source>
        <dbReference type="SMART" id="SM00796"/>
    </source>
</evidence>
<dbReference type="InterPro" id="IPR003833">
    <property type="entry name" value="CT_C_D"/>
</dbReference>
<dbReference type="NCBIfam" id="TIGR00370">
    <property type="entry name" value="5-oxoprolinase subunit PxpB"/>
    <property type="match status" value="1"/>
</dbReference>
<dbReference type="SUPFAM" id="SSF160467">
    <property type="entry name" value="PH0987 N-terminal domain-like"/>
    <property type="match status" value="1"/>
</dbReference>
<comment type="caution">
    <text evidence="5">The sequence shown here is derived from an EMBL/GenBank/DDBJ whole genome shotgun (WGS) entry which is preliminary data.</text>
</comment>
<gene>
    <name evidence="5" type="ORF">IQ22_01711</name>
</gene>
<organism evidence="5 6">
    <name type="scientific">Pseudomonas duriflava</name>
    <dbReference type="NCBI Taxonomy" id="459528"/>
    <lineage>
        <taxon>Bacteria</taxon>
        <taxon>Pseudomonadati</taxon>
        <taxon>Pseudomonadota</taxon>
        <taxon>Gammaproteobacteria</taxon>
        <taxon>Pseudomonadales</taxon>
        <taxon>Pseudomonadaceae</taxon>
        <taxon>Pseudomonas</taxon>
    </lineage>
</organism>
<keyword evidence="6" id="KW-1185">Reference proteome</keyword>
<feature type="domain" description="Carboxyltransferase" evidence="4">
    <location>
        <begin position="2"/>
        <end position="203"/>
    </location>
</feature>
<evidence type="ECO:0000313" key="6">
    <source>
        <dbReference type="Proteomes" id="UP000316905"/>
    </source>
</evidence>
<keyword evidence="1" id="KW-0547">Nucleotide-binding</keyword>
<dbReference type="SUPFAM" id="SSF50891">
    <property type="entry name" value="Cyclophilin-like"/>
    <property type="match status" value="1"/>
</dbReference>
<reference evidence="5 6" key="1">
    <citation type="journal article" date="2015" name="Stand. Genomic Sci.">
        <title>Genomic Encyclopedia of Bacterial and Archaeal Type Strains, Phase III: the genomes of soil and plant-associated and newly described type strains.</title>
        <authorList>
            <person name="Whitman W.B."/>
            <person name="Woyke T."/>
            <person name="Klenk H.P."/>
            <person name="Zhou Y."/>
            <person name="Lilburn T.G."/>
            <person name="Beck B.J."/>
            <person name="De Vos P."/>
            <person name="Vandamme P."/>
            <person name="Eisen J.A."/>
            <person name="Garrity G."/>
            <person name="Hugenholtz P."/>
            <person name="Kyrpides N.C."/>
        </authorList>
    </citation>
    <scope>NUCLEOTIDE SEQUENCE [LARGE SCALE GENOMIC DNA]</scope>
    <source>
        <strain evidence="5 6">CGMCC 1.6858</strain>
    </source>
</reference>
<dbReference type="GO" id="GO:0005524">
    <property type="term" value="F:ATP binding"/>
    <property type="evidence" value="ECO:0007669"/>
    <property type="project" value="UniProtKB-KW"/>
</dbReference>
<dbReference type="InterPro" id="IPR010016">
    <property type="entry name" value="PxpB"/>
</dbReference>
<keyword evidence="2" id="KW-0378">Hydrolase</keyword>
<dbReference type="PANTHER" id="PTHR34698:SF2">
    <property type="entry name" value="5-OXOPROLINASE SUBUNIT B"/>
    <property type="match status" value="1"/>
</dbReference>
<dbReference type="Pfam" id="PF02682">
    <property type="entry name" value="CT_C_D"/>
    <property type="match status" value="1"/>
</dbReference>
<evidence type="ECO:0000256" key="2">
    <source>
        <dbReference type="ARBA" id="ARBA00022801"/>
    </source>
</evidence>
<dbReference type="Gene3D" id="2.40.100.10">
    <property type="entry name" value="Cyclophilin-like"/>
    <property type="match status" value="1"/>
</dbReference>